<dbReference type="Proteomes" id="UP000283095">
    <property type="component" value="Chromosome"/>
</dbReference>
<evidence type="ECO:0000256" key="1">
    <source>
        <dbReference type="SAM" id="Phobius"/>
    </source>
</evidence>
<sequence>MVNLQLTNYLSGVAPPIEGMTLLSSVLILFVWWLVALIVSFMVFIRKDVY</sequence>
<feature type="transmembrane region" description="Helical" evidence="1">
    <location>
        <begin position="20"/>
        <end position="45"/>
    </location>
</feature>
<reference evidence="2 3" key="1">
    <citation type="submission" date="2018-01" db="EMBL/GenBank/DDBJ databases">
        <title>Bacillus asahii Genome sequencing and assembly.</title>
        <authorList>
            <person name="Jiang H."/>
            <person name="Feng Y."/>
            <person name="Zhao F."/>
            <person name="Lin X."/>
        </authorList>
    </citation>
    <scope>NUCLEOTIDE SEQUENCE [LARGE SCALE GENOMIC DNA]</scope>
    <source>
        <strain evidence="2 3">OM18</strain>
    </source>
</reference>
<accession>A0A3Q9RNW8</accession>
<proteinExistence type="predicted"/>
<evidence type="ECO:0000313" key="3">
    <source>
        <dbReference type="Proteomes" id="UP000283095"/>
    </source>
</evidence>
<protein>
    <submittedName>
        <fullName evidence="2">ABC transporter permease</fullName>
    </submittedName>
</protein>
<dbReference type="EMBL" id="CP026095">
    <property type="protein sequence ID" value="AZV43524.1"/>
    <property type="molecule type" value="Genomic_DNA"/>
</dbReference>
<keyword evidence="1" id="KW-0472">Membrane</keyword>
<keyword evidence="1" id="KW-1133">Transmembrane helix</keyword>
<dbReference type="KEGG" id="pasa:BAOM_2915"/>
<name>A0A3Q9RNW8_9BACI</name>
<dbReference type="AlphaFoldDB" id="A0A3Q9RNW8"/>
<evidence type="ECO:0000313" key="2">
    <source>
        <dbReference type="EMBL" id="AZV43524.1"/>
    </source>
</evidence>
<gene>
    <name evidence="2" type="ORF">BAOM_2915</name>
</gene>
<organism evidence="2 3">
    <name type="scientific">Peribacillus asahii</name>
    <dbReference type="NCBI Taxonomy" id="228899"/>
    <lineage>
        <taxon>Bacteria</taxon>
        <taxon>Bacillati</taxon>
        <taxon>Bacillota</taxon>
        <taxon>Bacilli</taxon>
        <taxon>Bacillales</taxon>
        <taxon>Bacillaceae</taxon>
        <taxon>Peribacillus</taxon>
    </lineage>
</organism>
<keyword evidence="1" id="KW-0812">Transmembrane</keyword>